<accession>A0ACB9LN51</accession>
<comment type="caution">
    <text evidence="1">The sequence shown here is derived from an EMBL/GenBank/DDBJ whole genome shotgun (WGS) entry which is preliminary data.</text>
</comment>
<organism evidence="1 2">
    <name type="scientific">Melastoma candidum</name>
    <dbReference type="NCBI Taxonomy" id="119954"/>
    <lineage>
        <taxon>Eukaryota</taxon>
        <taxon>Viridiplantae</taxon>
        <taxon>Streptophyta</taxon>
        <taxon>Embryophyta</taxon>
        <taxon>Tracheophyta</taxon>
        <taxon>Spermatophyta</taxon>
        <taxon>Magnoliopsida</taxon>
        <taxon>eudicotyledons</taxon>
        <taxon>Gunneridae</taxon>
        <taxon>Pentapetalae</taxon>
        <taxon>rosids</taxon>
        <taxon>malvids</taxon>
        <taxon>Myrtales</taxon>
        <taxon>Melastomataceae</taxon>
        <taxon>Melastomatoideae</taxon>
        <taxon>Melastomateae</taxon>
        <taxon>Melastoma</taxon>
    </lineage>
</organism>
<proteinExistence type="predicted"/>
<name>A0ACB9LN51_9MYRT</name>
<gene>
    <name evidence="1" type="ORF">MLD38_037474</name>
</gene>
<keyword evidence="2" id="KW-1185">Reference proteome</keyword>
<dbReference type="EMBL" id="CM042890">
    <property type="protein sequence ID" value="KAI4312673.1"/>
    <property type="molecule type" value="Genomic_DNA"/>
</dbReference>
<protein>
    <submittedName>
        <fullName evidence="1">Uncharacterized protein</fullName>
    </submittedName>
</protein>
<reference evidence="2" key="1">
    <citation type="journal article" date="2023" name="Front. Plant Sci.">
        <title>Chromosomal-level genome assembly of Melastoma candidum provides insights into trichome evolution.</title>
        <authorList>
            <person name="Zhong Y."/>
            <person name="Wu W."/>
            <person name="Sun C."/>
            <person name="Zou P."/>
            <person name="Liu Y."/>
            <person name="Dai S."/>
            <person name="Zhou R."/>
        </authorList>
    </citation>
    <scope>NUCLEOTIDE SEQUENCE [LARGE SCALE GENOMIC DNA]</scope>
</reference>
<dbReference type="Proteomes" id="UP001057402">
    <property type="component" value="Chromosome 11"/>
</dbReference>
<evidence type="ECO:0000313" key="1">
    <source>
        <dbReference type="EMBL" id="KAI4312673.1"/>
    </source>
</evidence>
<evidence type="ECO:0000313" key="2">
    <source>
        <dbReference type="Proteomes" id="UP001057402"/>
    </source>
</evidence>
<sequence length="129" mass="14388">MAVGWVREERIRRCSSKKNVVAGTCSVKEHRNTAGQSRGDARGCRQEYARPLLHPEELKLPSRHKVWRRSSLLSLCVSLGLAMEGVSVTHPAAYLGYERSGPVVRCCSGDFFSNQCDEAREKTDCGIFC</sequence>